<dbReference type="GO" id="GO:0006886">
    <property type="term" value="P:intracellular protein transport"/>
    <property type="evidence" value="ECO:0007669"/>
    <property type="project" value="InterPro"/>
</dbReference>
<dbReference type="GO" id="GO:0016192">
    <property type="term" value="P:vesicle-mediated transport"/>
    <property type="evidence" value="ECO:0007669"/>
    <property type="project" value="InterPro"/>
</dbReference>
<protein>
    <recommendedName>
        <fullName evidence="1">Clathrin adaptor alpha-adaptin appendage C-terminal subdomain domain-containing protein</fullName>
    </recommendedName>
</protein>
<dbReference type="AlphaFoldDB" id="A0A815V4P7"/>
<dbReference type="InterPro" id="IPR003164">
    <property type="entry name" value="Clathrin_a-adaptin_app_sub_C"/>
</dbReference>
<dbReference type="Pfam" id="PF02296">
    <property type="entry name" value="Alpha_adaptin_C"/>
    <property type="match status" value="1"/>
</dbReference>
<evidence type="ECO:0000259" key="1">
    <source>
        <dbReference type="Pfam" id="PF02296"/>
    </source>
</evidence>
<proteinExistence type="predicted"/>
<gene>
    <name evidence="2" type="ORF">IZO911_LOCUS45994</name>
</gene>
<dbReference type="Gene3D" id="3.30.310.10">
    <property type="entry name" value="TATA-Binding Protein"/>
    <property type="match status" value="1"/>
</dbReference>
<dbReference type="EMBL" id="CAJNOE010006988">
    <property type="protein sequence ID" value="CAF1526019.1"/>
    <property type="molecule type" value="Genomic_DNA"/>
</dbReference>
<sequence length="53" mass="6263">KKDYLPDSNSPNAKIFVEKAEMDSNNFFLRWRNLEKPSQECQKIFSSKISHDT</sequence>
<dbReference type="GO" id="GO:0030131">
    <property type="term" value="C:clathrin adaptor complex"/>
    <property type="evidence" value="ECO:0007669"/>
    <property type="project" value="InterPro"/>
</dbReference>
<comment type="caution">
    <text evidence="2">The sequence shown here is derived from an EMBL/GenBank/DDBJ whole genome shotgun (WGS) entry which is preliminary data.</text>
</comment>
<evidence type="ECO:0000313" key="3">
    <source>
        <dbReference type="Proteomes" id="UP000663860"/>
    </source>
</evidence>
<feature type="domain" description="Clathrin adaptor alpha-adaptin appendage C-terminal subdomain" evidence="1">
    <location>
        <begin position="16"/>
        <end position="48"/>
    </location>
</feature>
<name>A0A815V4P7_9BILA</name>
<dbReference type="InterPro" id="IPR012295">
    <property type="entry name" value="TBP_dom_sf"/>
</dbReference>
<evidence type="ECO:0000313" key="2">
    <source>
        <dbReference type="EMBL" id="CAF1526019.1"/>
    </source>
</evidence>
<dbReference type="SUPFAM" id="SSF55711">
    <property type="entry name" value="Subdomain of clathrin and coatomer appendage domain"/>
    <property type="match status" value="1"/>
</dbReference>
<dbReference type="Proteomes" id="UP000663860">
    <property type="component" value="Unassembled WGS sequence"/>
</dbReference>
<reference evidence="2" key="1">
    <citation type="submission" date="2021-02" db="EMBL/GenBank/DDBJ databases">
        <authorList>
            <person name="Nowell W R."/>
        </authorList>
    </citation>
    <scope>NUCLEOTIDE SEQUENCE</scope>
</reference>
<feature type="non-terminal residue" evidence="2">
    <location>
        <position position="1"/>
    </location>
</feature>
<organism evidence="2 3">
    <name type="scientific">Adineta steineri</name>
    <dbReference type="NCBI Taxonomy" id="433720"/>
    <lineage>
        <taxon>Eukaryota</taxon>
        <taxon>Metazoa</taxon>
        <taxon>Spiralia</taxon>
        <taxon>Gnathifera</taxon>
        <taxon>Rotifera</taxon>
        <taxon>Eurotatoria</taxon>
        <taxon>Bdelloidea</taxon>
        <taxon>Adinetida</taxon>
        <taxon>Adinetidae</taxon>
        <taxon>Adineta</taxon>
    </lineage>
</organism>
<accession>A0A815V4P7</accession>
<dbReference type="InterPro" id="IPR009028">
    <property type="entry name" value="Coatomer/calthrin_app_sub_C"/>
</dbReference>